<feature type="region of interest" description="Disordered" evidence="2">
    <location>
        <begin position="123"/>
        <end position="147"/>
    </location>
</feature>
<dbReference type="EMBL" id="JACXAA010000009">
    <property type="protein sequence ID" value="MBD2755594.1"/>
    <property type="molecule type" value="Genomic_DNA"/>
</dbReference>
<dbReference type="InterPro" id="IPR059226">
    <property type="entry name" value="Choice_anch_Q_dom"/>
</dbReference>
<dbReference type="InterPro" id="IPR032812">
    <property type="entry name" value="SbsA_Ig"/>
</dbReference>
<dbReference type="SUPFAM" id="SSF51126">
    <property type="entry name" value="Pectin lyase-like"/>
    <property type="match status" value="1"/>
</dbReference>
<proteinExistence type="predicted"/>
<dbReference type="GO" id="GO:0005509">
    <property type="term" value="F:calcium ion binding"/>
    <property type="evidence" value="ECO:0007669"/>
    <property type="project" value="InterPro"/>
</dbReference>
<dbReference type="Pfam" id="PF13205">
    <property type="entry name" value="Big_5"/>
    <property type="match status" value="1"/>
</dbReference>
<dbReference type="Gene3D" id="2.130.10.130">
    <property type="entry name" value="Integrin alpha, N-terminal"/>
    <property type="match status" value="2"/>
</dbReference>
<dbReference type="PANTHER" id="PTHR45460">
    <property type="entry name" value="SIMILAR TO CYSTEINE PROTEINASE"/>
    <property type="match status" value="1"/>
</dbReference>
<accession>A0A927B567</accession>
<evidence type="ECO:0000313" key="5">
    <source>
        <dbReference type="EMBL" id="MBD2755594.1"/>
    </source>
</evidence>
<feature type="domain" description="Dystroglycan-type cadherin-like" evidence="4">
    <location>
        <begin position="678"/>
        <end position="768"/>
    </location>
</feature>
<dbReference type="InterPro" id="IPR015919">
    <property type="entry name" value="Cadherin-like_sf"/>
</dbReference>
<evidence type="ECO:0000313" key="6">
    <source>
        <dbReference type="Proteomes" id="UP000653797"/>
    </source>
</evidence>
<dbReference type="RefSeq" id="WP_191041225.1">
    <property type="nucleotide sequence ID" value="NZ_JACXAA010000009.1"/>
</dbReference>
<keyword evidence="6" id="KW-1185">Reference proteome</keyword>
<evidence type="ECO:0000256" key="3">
    <source>
        <dbReference type="SAM" id="SignalP"/>
    </source>
</evidence>
<name>A0A927B567_9BACT</name>
<dbReference type="Proteomes" id="UP000653797">
    <property type="component" value="Unassembled WGS sequence"/>
</dbReference>
<evidence type="ECO:0000256" key="2">
    <source>
        <dbReference type="SAM" id="MobiDB-lite"/>
    </source>
</evidence>
<protein>
    <submittedName>
        <fullName evidence="5">VCBS repeat-containing protein</fullName>
    </submittedName>
</protein>
<dbReference type="GO" id="GO:0016020">
    <property type="term" value="C:membrane"/>
    <property type="evidence" value="ECO:0007669"/>
    <property type="project" value="InterPro"/>
</dbReference>
<gene>
    <name evidence="5" type="ORF">IC230_22010</name>
</gene>
<dbReference type="InterPro" id="IPR011050">
    <property type="entry name" value="Pectin_lyase_fold/virulence"/>
</dbReference>
<feature type="domain" description="Dystroglycan-type cadherin-like" evidence="4">
    <location>
        <begin position="1386"/>
        <end position="1475"/>
    </location>
</feature>
<evidence type="ECO:0000259" key="4">
    <source>
        <dbReference type="SMART" id="SM00736"/>
    </source>
</evidence>
<comment type="caution">
    <text evidence="5">The sequence shown here is derived from an EMBL/GenBank/DDBJ whole genome shotgun (WGS) entry which is preliminary data.</text>
</comment>
<keyword evidence="1 3" id="KW-0732">Signal</keyword>
<feature type="chain" id="PRO_5036996742" evidence="3">
    <location>
        <begin position="16"/>
        <end position="1615"/>
    </location>
</feature>
<feature type="signal peptide" evidence="3">
    <location>
        <begin position="1"/>
        <end position="15"/>
    </location>
</feature>
<dbReference type="Pfam" id="PF13517">
    <property type="entry name" value="FG-GAP_3"/>
    <property type="match status" value="4"/>
</dbReference>
<dbReference type="InterPro" id="IPR013783">
    <property type="entry name" value="Ig-like_fold"/>
</dbReference>
<dbReference type="PANTHER" id="PTHR45460:SF2">
    <property type="entry name" value="ALPHA 1,3 GLUCANASE, GH71 FAMILY (EUROFUNG)"/>
    <property type="match status" value="1"/>
</dbReference>
<dbReference type="Pfam" id="PF05345">
    <property type="entry name" value="He_PIG"/>
    <property type="match status" value="3"/>
</dbReference>
<organism evidence="5 6">
    <name type="scientific">Spirosoma validum</name>
    <dbReference type="NCBI Taxonomy" id="2771355"/>
    <lineage>
        <taxon>Bacteria</taxon>
        <taxon>Pseudomonadati</taxon>
        <taxon>Bacteroidota</taxon>
        <taxon>Cytophagia</taxon>
        <taxon>Cytophagales</taxon>
        <taxon>Cytophagaceae</taxon>
        <taxon>Spirosoma</taxon>
    </lineage>
</organism>
<reference evidence="5" key="1">
    <citation type="submission" date="2020-09" db="EMBL/GenBank/DDBJ databases">
        <authorList>
            <person name="Kim M.K."/>
        </authorList>
    </citation>
    <scope>NUCLEOTIDE SEQUENCE</scope>
    <source>
        <strain evidence="5">BT704</strain>
    </source>
</reference>
<dbReference type="SUPFAM" id="SSF49313">
    <property type="entry name" value="Cadherin-like"/>
    <property type="match status" value="3"/>
</dbReference>
<dbReference type="InterPro" id="IPR006644">
    <property type="entry name" value="Cadg"/>
</dbReference>
<dbReference type="SUPFAM" id="SSF69318">
    <property type="entry name" value="Integrin alpha N-terminal domain"/>
    <property type="match status" value="2"/>
</dbReference>
<dbReference type="Gene3D" id="2.60.40.10">
    <property type="entry name" value="Immunoglobulins"/>
    <property type="match status" value="3"/>
</dbReference>
<dbReference type="InterPro" id="IPR013517">
    <property type="entry name" value="FG-GAP"/>
</dbReference>
<dbReference type="Gene3D" id="2.30.30.100">
    <property type="match status" value="1"/>
</dbReference>
<dbReference type="NCBIfam" id="NF041518">
    <property type="entry name" value="choice_anch_Q"/>
    <property type="match status" value="1"/>
</dbReference>
<dbReference type="InterPro" id="IPR028994">
    <property type="entry name" value="Integrin_alpha_N"/>
</dbReference>
<sequence length="1615" mass="161031">MLLLLLISASLLTQAQSLTITNRAPARNAHSAPRTTDVALTFDQPISASPASLSGLRVFSAQRGGLLINGRGGSTSVSGSTLLVNPATDFKPGETVFVTSTTAIQSTTGGKLSRGQVFQFTTGVGGSGRGNFSTPPPATSPDPTVGDSPFSVAMGDVDGDENIDMVTANFGNNTVSVRLNNGAGYFTAPATNPDPTVGNKPSDVALGDVDGDGDLDLVTANFDDNTVSVRLNNGAGNFTPHATNPNPAVGTVAGSNPSDVALGDVDGDGDLDLITIVFKADPASFNGNRVSVRFNNGSGNFAAANADFSFEGYPQSVALGDVNGDGYLDLVIGSITSTGGTVSVRLNNGAGTFTAPATNPDSNVGIFPTSIALGDLDGDSDLDLVTNNKNSNTVSVRLNNGVGTFTAPAINPEPVVGDSPGSVALGDVDGDGDLDLLVANSYSPVSVRLNDGTGNFTPPATNPDPTIGAYAISVALGDVDGDSDLDLLVASYINNTVSVRLNRSLLSPSITGLTASPNLVCLGSPVTLTASLGNITDTYSYTLATDKSAPTSGTGTTTAFRQTVTATGTGVQSFTLTVESNGLRTSATTSLSLNALPSATLASSGALGCAITSVTLTAGGGTTGEAFTYAFSGPGLSSTGLSNQQTVSQAGNYSVIVTNANGCTATASTTVESRAATFTVNNPASISGTSGQSFSQSFVGSGGTSPYSYSLASGSLPPGLSLSTMGVLSGTPIQAGSFTLTVKATDAAGCSGVSAPYVLTVATASPIRYVRAGASGSGDSWADASGDLQTQINLVGTQQVWVAQGTYRPTSTTDRTISFSMKNGVTIYGGFAASGNPTSPSERSPASFTTVLSGDIGTVGNTADNSYHVVNNPAGLTNSAILDGFFITGGNANGSSSPDDAGGGMINNGNGTGNTCSPLIRTCLFLNNRAANGGGALYNAGYTNGNSNPILINCGFQNNNAAGQGGAIYNDGSIGGNSNPRLTNCSFQANSAGSGGAISSVGFQGSSRPVLTNCVVWGNGGAGTFANGPGSSITTSYSLFESSVTGYNAGTGNLTTTTSPFVSTTDTRLNGCSPALNAGDNAAYTSANGGMPPSPAADLAGNARVFPSGGRIDMGAYEVQTAPGLTVIIPSVSTAPVGVAFSQGFTASGGTSPYSYSLARGDLPAGLNLATTGVLSGTPTQVGGFSLIIRVTDAAGCSGVSALYDYTLTVFDAGPIPTLTGFAASPGVVCVGSPVTFTATVGNTTGYYNYTLTNGLGTSLSGTPFQSLVSESVTASGTGPQTFTLTVRSNRGLSTTSVTTLTVNPLTVASLVSNGPLSCAQPSVTLTAGGGSSYTFVSGNDVLGTPGATNMLAVSSPGTYSVTVASASGCVSTTSTTVTSNMAVVTVSNPVTTTVTSNASFSQAFTASGGTSPYSYSLASGILPTGLNLASTGTLSGTPTQLGSFTFTVKATDAAGCSGASAPYILTVSQPAPTRPDLSPLLYARPTTAYGTTDITLVVDVIELNGVSTSGSLTLKLTKDAKVTLSLPQSATSVGGQGVKNDGWTFSDSAPNYYVLTTSQVIGAGDKLSVGLTGVLRPGATTGVINLSVIVLPSGMTEARTTNNADADKIEYFQQ</sequence>
<evidence type="ECO:0000256" key="1">
    <source>
        <dbReference type="ARBA" id="ARBA00022729"/>
    </source>
</evidence>
<dbReference type="SMART" id="SM00736">
    <property type="entry name" value="CADG"/>
    <property type="match status" value="2"/>
</dbReference>